<evidence type="ECO:0000259" key="1">
    <source>
        <dbReference type="Pfam" id="PF04028"/>
    </source>
</evidence>
<dbReference type="CDD" id="cd07983">
    <property type="entry name" value="LPLAT_DUF374-like"/>
    <property type="match status" value="1"/>
</dbReference>
<dbReference type="GO" id="GO:0016746">
    <property type="term" value="F:acyltransferase activity"/>
    <property type="evidence" value="ECO:0007669"/>
    <property type="project" value="UniProtKB-KW"/>
</dbReference>
<dbReference type="Pfam" id="PF04028">
    <property type="entry name" value="DUF374"/>
    <property type="match status" value="1"/>
</dbReference>
<protein>
    <submittedName>
        <fullName evidence="2">Lysophospholipid acyltransferase family protein</fullName>
    </submittedName>
</protein>
<feature type="domain" description="DUF374" evidence="1">
    <location>
        <begin position="44"/>
        <end position="111"/>
    </location>
</feature>
<proteinExistence type="predicted"/>
<evidence type="ECO:0000313" key="3">
    <source>
        <dbReference type="Proteomes" id="UP000703590"/>
    </source>
</evidence>
<dbReference type="EMBL" id="JAFHKK010000015">
    <property type="protein sequence ID" value="MBN2964684.1"/>
    <property type="molecule type" value="Genomic_DNA"/>
</dbReference>
<dbReference type="InterPro" id="IPR007172">
    <property type="entry name" value="DUF374"/>
</dbReference>
<keyword evidence="3" id="KW-1185">Reference proteome</keyword>
<sequence>MLRLITFTCKVKLKGEWRPLATPCVFALWHGELVMMPVFYQRFFPKNRSLAIIVSQHKDGEILAKIVSRLGIKTLRGSSSRGAVGVLKEAFRTMQQGSDVAVTPDGPRGPRHFVAEGVVALSSRNNAPIVTINCRASKVWQFKSWDKMFLPKPFSTIEFFIGEPFEVKGLSKDKAKAILRERLMRHAF</sequence>
<gene>
    <name evidence="2" type="ORF">JWV37_07820</name>
</gene>
<keyword evidence="2" id="KW-0012">Acyltransferase</keyword>
<comment type="caution">
    <text evidence="2">The sequence shown here is derived from an EMBL/GenBank/DDBJ whole genome shotgun (WGS) entry which is preliminary data.</text>
</comment>
<keyword evidence="2" id="KW-0808">Transferase</keyword>
<organism evidence="2 3">
    <name type="scientific">Sulfurospirillum tamanense</name>
    <dbReference type="NCBI Taxonomy" id="2813362"/>
    <lineage>
        <taxon>Bacteria</taxon>
        <taxon>Pseudomonadati</taxon>
        <taxon>Campylobacterota</taxon>
        <taxon>Epsilonproteobacteria</taxon>
        <taxon>Campylobacterales</taxon>
        <taxon>Sulfurospirillaceae</taxon>
        <taxon>Sulfurospirillum</taxon>
    </lineage>
</organism>
<reference evidence="2" key="1">
    <citation type="submission" date="2021-02" db="EMBL/GenBank/DDBJ databases">
        <title>Sulfurospirillum tamanensis sp. nov.</title>
        <authorList>
            <person name="Frolova A."/>
            <person name="Merkel A."/>
            <person name="Slobodkin A."/>
        </authorList>
    </citation>
    <scope>NUCLEOTIDE SEQUENCE</scope>
    <source>
        <strain evidence="2">T05b</strain>
    </source>
</reference>
<name>A0ABS2WSP4_9BACT</name>
<accession>A0ABS2WSP4</accession>
<dbReference type="Proteomes" id="UP000703590">
    <property type="component" value="Unassembled WGS sequence"/>
</dbReference>
<dbReference type="RefSeq" id="WP_205459233.1">
    <property type="nucleotide sequence ID" value="NZ_JAFHKK010000015.1"/>
</dbReference>
<reference evidence="2" key="2">
    <citation type="submission" date="2021-02" db="EMBL/GenBank/DDBJ databases">
        <authorList>
            <person name="Merkel A.Y."/>
        </authorList>
    </citation>
    <scope>NUCLEOTIDE SEQUENCE</scope>
    <source>
        <strain evidence="2">T05b</strain>
    </source>
</reference>
<evidence type="ECO:0000313" key="2">
    <source>
        <dbReference type="EMBL" id="MBN2964684.1"/>
    </source>
</evidence>